<protein>
    <submittedName>
        <fullName evidence="2">Uncharacterized protein</fullName>
    </submittedName>
</protein>
<comment type="caution">
    <text evidence="2">The sequence shown here is derived from an EMBL/GenBank/DDBJ whole genome shotgun (WGS) entry which is preliminary data.</text>
</comment>
<feature type="region of interest" description="Disordered" evidence="1">
    <location>
        <begin position="475"/>
        <end position="495"/>
    </location>
</feature>
<organism evidence="2 3">
    <name type="scientific">Adineta ricciae</name>
    <name type="common">Rotifer</name>
    <dbReference type="NCBI Taxonomy" id="249248"/>
    <lineage>
        <taxon>Eukaryota</taxon>
        <taxon>Metazoa</taxon>
        <taxon>Spiralia</taxon>
        <taxon>Gnathifera</taxon>
        <taxon>Rotifera</taxon>
        <taxon>Eurotatoria</taxon>
        <taxon>Bdelloidea</taxon>
        <taxon>Adinetida</taxon>
        <taxon>Adinetidae</taxon>
        <taxon>Adineta</taxon>
    </lineage>
</organism>
<feature type="compositionally biased region" description="Low complexity" evidence="1">
    <location>
        <begin position="763"/>
        <end position="778"/>
    </location>
</feature>
<evidence type="ECO:0000256" key="1">
    <source>
        <dbReference type="SAM" id="MobiDB-lite"/>
    </source>
</evidence>
<dbReference type="Proteomes" id="UP000663852">
    <property type="component" value="Unassembled WGS sequence"/>
</dbReference>
<dbReference type="EMBL" id="CAJNOJ010000470">
    <property type="protein sequence ID" value="CAF1459487.1"/>
    <property type="molecule type" value="Genomic_DNA"/>
</dbReference>
<dbReference type="AlphaFoldDB" id="A0A815Q783"/>
<reference evidence="2" key="1">
    <citation type="submission" date="2021-02" db="EMBL/GenBank/DDBJ databases">
        <authorList>
            <person name="Nowell W R."/>
        </authorList>
    </citation>
    <scope>NUCLEOTIDE SEQUENCE</scope>
</reference>
<feature type="compositionally biased region" description="Polar residues" evidence="1">
    <location>
        <begin position="729"/>
        <end position="739"/>
    </location>
</feature>
<evidence type="ECO:0000313" key="3">
    <source>
        <dbReference type="Proteomes" id="UP000663852"/>
    </source>
</evidence>
<accession>A0A815Q783</accession>
<gene>
    <name evidence="2" type="ORF">EDS130_LOCUS40055</name>
</gene>
<feature type="region of interest" description="Disordered" evidence="1">
    <location>
        <begin position="729"/>
        <end position="791"/>
    </location>
</feature>
<proteinExistence type="predicted"/>
<evidence type="ECO:0000313" key="2">
    <source>
        <dbReference type="EMBL" id="CAF1459487.1"/>
    </source>
</evidence>
<sequence length="791" mass="89230">MPKQRSKFEEAVVSHFDRSFHEITTNNQIELRYVLSPFLHNMLLYHSKHYEIDFIGYTYELLGITSYYLKSSFIYRYELCETPSPTHFYQLLVALSAFGKSTLHTLLKSAVMNEYSVRTNGAMYDHRKSGVLDGFDAFIDETTAAGLQDSLAKGHKMIFSDEGENLLKTNGILVDDSSPAASSYDLHNFVLSYYGSIRVFNKQLKSGALAANMGRLTISCLSTTEPIIRMLSRRFSGGPTSPMLERFAVLYATTKPKYSFQRPQSINPKMMSLSQFVMVLSEINDIDFYFDKEAEDLYASYGDTLTYVMKEHERSSPWLSTRYGKSRDHALRLCALLQSLEMAAVVCHDLILEEPSFGNGVADKKFLDAAVAKTKQLFYPTSAVERKLSINVEVVRGSIYLTNKIIEQYQQMFEPNKKEIKQVTYIVNSMLFVSNSVSFFNSRMESSLLNEISFTEPKRPGAKENHYTIDHTAHDVQHQTQSTSGKQSKKLTKKNVRENEAAAEVVNTFDARSPFGKKIIKAILEVESAVLIKSTLSKHTTLKNYTPYIELALKHVLDDLLIEFKSGAVVTSNQHRTLPVYIKKMVSPSCGKENLGLSQILKTFDVEHANYVSTWWNIILTPTITLSEEVYDLLKSEPYATFITVPIDQWAPASRKQMSSITRVNQNQTNDRTERMQAVTSSTHDHAITTKKNALYSSDSSTISMNDENTIDADCGKDGSASSISTITHQQRLHSTTDGINADDNDIQQENSNCGQKRNAPITTTNQTLPLLPTATNLMSTRQPPSKKKKK</sequence>
<name>A0A815Q783_ADIRI</name>